<feature type="transmembrane region" description="Helical" evidence="4">
    <location>
        <begin position="43"/>
        <end position="63"/>
    </location>
</feature>
<evidence type="ECO:0000313" key="6">
    <source>
        <dbReference type="EMBL" id="MBB3062142.1"/>
    </source>
</evidence>
<name>A0A7W4Z9X6_9GAMM</name>
<feature type="transmembrane region" description="Helical" evidence="4">
    <location>
        <begin position="274"/>
        <end position="291"/>
    </location>
</feature>
<proteinExistence type="predicted"/>
<evidence type="ECO:0000313" key="7">
    <source>
        <dbReference type="Proteomes" id="UP000535937"/>
    </source>
</evidence>
<feature type="transmembrane region" description="Helical" evidence="4">
    <location>
        <begin position="162"/>
        <end position="186"/>
    </location>
</feature>
<dbReference type="Pfam" id="PF07690">
    <property type="entry name" value="MFS_1"/>
    <property type="match status" value="1"/>
</dbReference>
<comment type="caution">
    <text evidence="6">The sequence shown here is derived from an EMBL/GenBank/DDBJ whole genome shotgun (WGS) entry which is preliminary data.</text>
</comment>
<evidence type="ECO:0000256" key="4">
    <source>
        <dbReference type="SAM" id="Phobius"/>
    </source>
</evidence>
<dbReference type="PANTHER" id="PTHR23534">
    <property type="entry name" value="MFS PERMEASE"/>
    <property type="match status" value="1"/>
</dbReference>
<feature type="transmembrane region" description="Helical" evidence="4">
    <location>
        <begin position="363"/>
        <end position="381"/>
    </location>
</feature>
<dbReference type="InterPro" id="IPR036259">
    <property type="entry name" value="MFS_trans_sf"/>
</dbReference>
<feature type="transmembrane region" description="Helical" evidence="4">
    <location>
        <begin position="248"/>
        <end position="267"/>
    </location>
</feature>
<sequence>MLPITVWGLALGTALLVTGNILLVSVTALIGQQLAPSSTYATLPVALQFLGVMAATLPAAHLMRWLGRKVGFLLGNVIGVGGAVLAYLALAAEHFPLFCVGTFLLGVSIGVSQQYRFAAIEACVPAARPRAISLVMAGGVVAAVLGPYLAVWSGQFAPEREFLGAFAVLIGLYLFTLVLISCLPLPKPGSAEQQGPARSYRALLRQPVLFTAIVAGSIGYGVMVLVMTATPIAMHGHHHSFGDTASVIQWHVLGMFLPSFFTGRLIGRFGETRIIQCGCVLLALCCLVAQWGSAYWYYWLSLVTLGVGWNFTFIGATSLLTLSYHPAEKAKVQGINDFLVFGCAAFGSLLAGQLQSWLGWEALNLWMLPAIGVAMLLVWYANPRSQPEVEAGVA</sequence>
<keyword evidence="7" id="KW-1185">Reference proteome</keyword>
<feature type="transmembrane region" description="Helical" evidence="4">
    <location>
        <begin position="207"/>
        <end position="228"/>
    </location>
</feature>
<evidence type="ECO:0000256" key="1">
    <source>
        <dbReference type="ARBA" id="ARBA00022692"/>
    </source>
</evidence>
<dbReference type="InterPro" id="IPR011701">
    <property type="entry name" value="MFS"/>
</dbReference>
<evidence type="ECO:0000256" key="3">
    <source>
        <dbReference type="ARBA" id="ARBA00023136"/>
    </source>
</evidence>
<evidence type="ECO:0000256" key="2">
    <source>
        <dbReference type="ARBA" id="ARBA00022989"/>
    </source>
</evidence>
<dbReference type="EMBL" id="JACHWZ010000013">
    <property type="protein sequence ID" value="MBB3062142.1"/>
    <property type="molecule type" value="Genomic_DNA"/>
</dbReference>
<accession>A0A7W4Z9X6</accession>
<organism evidence="6 7">
    <name type="scientific">Microbulbifer rhizosphaerae</name>
    <dbReference type="NCBI Taxonomy" id="1562603"/>
    <lineage>
        <taxon>Bacteria</taxon>
        <taxon>Pseudomonadati</taxon>
        <taxon>Pseudomonadota</taxon>
        <taxon>Gammaproteobacteria</taxon>
        <taxon>Cellvibrionales</taxon>
        <taxon>Microbulbiferaceae</taxon>
        <taxon>Microbulbifer</taxon>
    </lineage>
</organism>
<dbReference type="Proteomes" id="UP000535937">
    <property type="component" value="Unassembled WGS sequence"/>
</dbReference>
<dbReference type="PROSITE" id="PS50850">
    <property type="entry name" value="MFS"/>
    <property type="match status" value="1"/>
</dbReference>
<feature type="domain" description="Major facilitator superfamily (MFS) profile" evidence="5">
    <location>
        <begin position="207"/>
        <end position="394"/>
    </location>
</feature>
<feature type="transmembrane region" description="Helical" evidence="4">
    <location>
        <begin position="7"/>
        <end position="31"/>
    </location>
</feature>
<dbReference type="Gene3D" id="1.20.1250.20">
    <property type="entry name" value="MFS general substrate transporter like domains"/>
    <property type="match status" value="1"/>
</dbReference>
<evidence type="ECO:0000259" key="5">
    <source>
        <dbReference type="PROSITE" id="PS50850"/>
    </source>
</evidence>
<keyword evidence="1 4" id="KW-0812">Transmembrane</keyword>
<dbReference type="AlphaFoldDB" id="A0A7W4Z9X6"/>
<feature type="transmembrane region" description="Helical" evidence="4">
    <location>
        <begin position="334"/>
        <end position="351"/>
    </location>
</feature>
<keyword evidence="2 4" id="KW-1133">Transmembrane helix</keyword>
<feature type="transmembrane region" description="Helical" evidence="4">
    <location>
        <begin position="131"/>
        <end position="150"/>
    </location>
</feature>
<dbReference type="RefSeq" id="WP_183461162.1">
    <property type="nucleotide sequence ID" value="NZ_JACHWZ010000013.1"/>
</dbReference>
<feature type="transmembrane region" description="Helical" evidence="4">
    <location>
        <begin position="297"/>
        <end position="322"/>
    </location>
</feature>
<reference evidence="6 7" key="1">
    <citation type="submission" date="2020-08" db="EMBL/GenBank/DDBJ databases">
        <title>Genomic Encyclopedia of Type Strains, Phase III (KMG-III): the genomes of soil and plant-associated and newly described type strains.</title>
        <authorList>
            <person name="Whitman W."/>
        </authorList>
    </citation>
    <scope>NUCLEOTIDE SEQUENCE [LARGE SCALE GENOMIC DNA]</scope>
    <source>
        <strain evidence="6 7">CECT 8799</strain>
    </source>
</reference>
<dbReference type="PANTHER" id="PTHR23534:SF1">
    <property type="entry name" value="MAJOR FACILITATOR SUPERFAMILY PROTEIN"/>
    <property type="match status" value="1"/>
</dbReference>
<feature type="transmembrane region" description="Helical" evidence="4">
    <location>
        <begin position="70"/>
        <end position="89"/>
    </location>
</feature>
<keyword evidence="3 4" id="KW-0472">Membrane</keyword>
<dbReference type="GO" id="GO:0022857">
    <property type="term" value="F:transmembrane transporter activity"/>
    <property type="evidence" value="ECO:0007669"/>
    <property type="project" value="InterPro"/>
</dbReference>
<protein>
    <submittedName>
        <fullName evidence="6">Putative MFS family arabinose efflux permease</fullName>
    </submittedName>
</protein>
<dbReference type="InterPro" id="IPR020846">
    <property type="entry name" value="MFS_dom"/>
</dbReference>
<gene>
    <name evidence="6" type="ORF">FHS09_002986</name>
</gene>
<dbReference type="SUPFAM" id="SSF103473">
    <property type="entry name" value="MFS general substrate transporter"/>
    <property type="match status" value="1"/>
</dbReference>
<feature type="transmembrane region" description="Helical" evidence="4">
    <location>
        <begin position="95"/>
        <end position="111"/>
    </location>
</feature>